<proteinExistence type="predicted"/>
<reference evidence="2" key="1">
    <citation type="journal article" date="2021" name="Proc. Natl. Acad. Sci. U.S.A.">
        <title>A Catalog of Tens of Thousands of Viruses from Human Metagenomes Reveals Hidden Associations with Chronic Diseases.</title>
        <authorList>
            <person name="Tisza M.J."/>
            <person name="Buck C.B."/>
        </authorList>
    </citation>
    <scope>NUCLEOTIDE SEQUENCE</scope>
    <source>
        <strain evidence="2">Ct8Lf7</strain>
    </source>
</reference>
<keyword evidence="1" id="KW-0472">Membrane</keyword>
<sequence length="30" mass="3607">MHHKCTSIMTIAFCSIYYYILNILKLIIIF</sequence>
<protein>
    <submittedName>
        <fullName evidence="2">Uncharacterized protein</fullName>
    </submittedName>
</protein>
<dbReference type="EMBL" id="BK032511">
    <property type="protein sequence ID" value="DAF44728.1"/>
    <property type="molecule type" value="Genomic_DNA"/>
</dbReference>
<feature type="transmembrane region" description="Helical" evidence="1">
    <location>
        <begin position="6"/>
        <end position="28"/>
    </location>
</feature>
<keyword evidence="1" id="KW-0812">Transmembrane</keyword>
<accession>A0A8S5S1F1</accession>
<evidence type="ECO:0000256" key="1">
    <source>
        <dbReference type="SAM" id="Phobius"/>
    </source>
</evidence>
<keyword evidence="1" id="KW-1133">Transmembrane helix</keyword>
<organism evidence="2">
    <name type="scientific">Podoviridae sp. ct8Lf7</name>
    <dbReference type="NCBI Taxonomy" id="2827723"/>
    <lineage>
        <taxon>Viruses</taxon>
        <taxon>Duplodnaviria</taxon>
        <taxon>Heunggongvirae</taxon>
        <taxon>Uroviricota</taxon>
        <taxon>Caudoviricetes</taxon>
    </lineage>
</organism>
<evidence type="ECO:0000313" key="2">
    <source>
        <dbReference type="EMBL" id="DAF44728.1"/>
    </source>
</evidence>
<name>A0A8S5S1F1_9CAUD</name>